<dbReference type="PANTHER" id="PTHR38527:SF4">
    <property type="entry name" value="OS05G0461600 PROTEIN"/>
    <property type="match status" value="1"/>
</dbReference>
<evidence type="ECO:0000313" key="3">
    <source>
        <dbReference type="Proteomes" id="UP000623129"/>
    </source>
</evidence>
<evidence type="ECO:0000313" key="2">
    <source>
        <dbReference type="EMBL" id="KAF3329987.1"/>
    </source>
</evidence>
<comment type="caution">
    <text evidence="2">The sequence shown here is derived from an EMBL/GenBank/DDBJ whole genome shotgun (WGS) entry which is preliminary data.</text>
</comment>
<feature type="compositionally biased region" description="Polar residues" evidence="1">
    <location>
        <begin position="44"/>
        <end position="61"/>
    </location>
</feature>
<sequence length="82" mass="8966">MSQRPSRHQRRASQSMFVLPENFATSEAPLKEVNCGTQDAPGSGQASNDTSAQTSLHSSVVNLKDQEMKQCGTRKVEMEGIK</sequence>
<reference evidence="2" key="1">
    <citation type="submission" date="2020-01" db="EMBL/GenBank/DDBJ databases">
        <title>Genome sequence of Kobresia littledalei, the first chromosome-level genome in the family Cyperaceae.</title>
        <authorList>
            <person name="Qu G."/>
        </authorList>
    </citation>
    <scope>NUCLEOTIDE SEQUENCE</scope>
    <source>
        <strain evidence="2">C.B.Clarke</strain>
        <tissue evidence="2">Leaf</tissue>
    </source>
</reference>
<name>A0A833QZT4_9POAL</name>
<dbReference type="Proteomes" id="UP000623129">
    <property type="component" value="Unassembled WGS sequence"/>
</dbReference>
<evidence type="ECO:0000256" key="1">
    <source>
        <dbReference type="SAM" id="MobiDB-lite"/>
    </source>
</evidence>
<organism evidence="2 3">
    <name type="scientific">Carex littledalei</name>
    <dbReference type="NCBI Taxonomy" id="544730"/>
    <lineage>
        <taxon>Eukaryota</taxon>
        <taxon>Viridiplantae</taxon>
        <taxon>Streptophyta</taxon>
        <taxon>Embryophyta</taxon>
        <taxon>Tracheophyta</taxon>
        <taxon>Spermatophyta</taxon>
        <taxon>Magnoliopsida</taxon>
        <taxon>Liliopsida</taxon>
        <taxon>Poales</taxon>
        <taxon>Cyperaceae</taxon>
        <taxon>Cyperoideae</taxon>
        <taxon>Cariceae</taxon>
        <taxon>Carex</taxon>
        <taxon>Carex subgen. Euthyceras</taxon>
    </lineage>
</organism>
<keyword evidence="3" id="KW-1185">Reference proteome</keyword>
<protein>
    <submittedName>
        <fullName evidence="2">Uncharacterized protein</fullName>
    </submittedName>
</protein>
<accession>A0A833QZT4</accession>
<gene>
    <name evidence="2" type="ORF">FCM35_KLT05318</name>
</gene>
<dbReference type="AlphaFoldDB" id="A0A833QZT4"/>
<dbReference type="PANTHER" id="PTHR38527">
    <property type="entry name" value="OS01G0838200 PROTEIN"/>
    <property type="match status" value="1"/>
</dbReference>
<feature type="region of interest" description="Disordered" evidence="1">
    <location>
        <begin position="29"/>
        <end position="66"/>
    </location>
</feature>
<dbReference type="OrthoDB" id="647959at2759"/>
<proteinExistence type="predicted"/>
<dbReference type="EMBL" id="SWLB01000014">
    <property type="protein sequence ID" value="KAF3329987.1"/>
    <property type="molecule type" value="Genomic_DNA"/>
</dbReference>